<evidence type="ECO:0000256" key="10">
    <source>
        <dbReference type="ARBA" id="ARBA00023054"/>
    </source>
</evidence>
<keyword evidence="9" id="KW-0805">Transcription regulation</keyword>
<keyword evidence="5" id="KW-0547">Nucleotide-binding</keyword>
<dbReference type="FunFam" id="3.40.50.300:FF:000734">
    <property type="entry name" value="ATPase family, AAA domain containing 2"/>
    <property type="match status" value="1"/>
</dbReference>
<dbReference type="PANTHER" id="PTHR23069:SF0">
    <property type="entry name" value="TAT-BINDING HOMOLOG 7"/>
    <property type="match status" value="1"/>
</dbReference>
<dbReference type="GO" id="GO:0045815">
    <property type="term" value="P:transcription initiation-coupled chromatin remodeling"/>
    <property type="evidence" value="ECO:0007669"/>
    <property type="project" value="TreeGrafter"/>
</dbReference>
<dbReference type="GO" id="GO:0003682">
    <property type="term" value="F:chromatin binding"/>
    <property type="evidence" value="ECO:0007669"/>
    <property type="project" value="TreeGrafter"/>
</dbReference>
<feature type="compositionally biased region" description="Acidic residues" evidence="18">
    <location>
        <begin position="212"/>
        <end position="227"/>
    </location>
</feature>
<evidence type="ECO:0000256" key="13">
    <source>
        <dbReference type="ARBA" id="ARBA00023163"/>
    </source>
</evidence>
<keyword evidence="21" id="KW-1185">Reference proteome</keyword>
<dbReference type="CDD" id="cd19517">
    <property type="entry name" value="RecA-like_Yta7-like"/>
    <property type="match status" value="1"/>
</dbReference>
<dbReference type="InterPro" id="IPR036427">
    <property type="entry name" value="Bromodomain-like_sf"/>
</dbReference>
<dbReference type="PANTHER" id="PTHR23069">
    <property type="entry name" value="AAA DOMAIN-CONTAINING"/>
    <property type="match status" value="1"/>
</dbReference>
<dbReference type="Pfam" id="PF17862">
    <property type="entry name" value="AAA_lid_3"/>
    <property type="match status" value="1"/>
</dbReference>
<feature type="compositionally biased region" description="Basic residues" evidence="18">
    <location>
        <begin position="1237"/>
        <end position="1254"/>
    </location>
</feature>
<dbReference type="GO" id="GO:0006334">
    <property type="term" value="P:nucleosome assembly"/>
    <property type="evidence" value="ECO:0007669"/>
    <property type="project" value="TreeGrafter"/>
</dbReference>
<comment type="catalytic activity">
    <reaction evidence="15">
        <text>ATP + H2O = ADP + phosphate + H(+)</text>
        <dbReference type="Rhea" id="RHEA:13065"/>
        <dbReference type="ChEBI" id="CHEBI:15377"/>
        <dbReference type="ChEBI" id="CHEBI:15378"/>
        <dbReference type="ChEBI" id="CHEBI:30616"/>
        <dbReference type="ChEBI" id="CHEBI:43474"/>
        <dbReference type="ChEBI" id="CHEBI:456216"/>
    </reaction>
</comment>
<dbReference type="GO" id="GO:0042393">
    <property type="term" value="F:histone binding"/>
    <property type="evidence" value="ECO:0007669"/>
    <property type="project" value="TreeGrafter"/>
</dbReference>
<evidence type="ECO:0000256" key="9">
    <source>
        <dbReference type="ARBA" id="ARBA00023015"/>
    </source>
</evidence>
<dbReference type="SMART" id="SM00297">
    <property type="entry name" value="BROMO"/>
    <property type="match status" value="1"/>
</dbReference>
<evidence type="ECO:0000256" key="14">
    <source>
        <dbReference type="ARBA" id="ARBA00023242"/>
    </source>
</evidence>
<feature type="compositionally biased region" description="Basic and acidic residues" evidence="18">
    <location>
        <begin position="1356"/>
        <end position="1369"/>
    </location>
</feature>
<dbReference type="SMART" id="SM00382">
    <property type="entry name" value="AAA"/>
    <property type="match status" value="2"/>
</dbReference>
<dbReference type="InterPro" id="IPR045199">
    <property type="entry name" value="ATAD2-like"/>
</dbReference>
<feature type="region of interest" description="Disordered" evidence="18">
    <location>
        <begin position="193"/>
        <end position="327"/>
    </location>
</feature>
<keyword evidence="7" id="KW-0067">ATP-binding</keyword>
<feature type="compositionally biased region" description="Basic residues" evidence="18">
    <location>
        <begin position="283"/>
        <end position="292"/>
    </location>
</feature>
<dbReference type="CDD" id="cd05528">
    <property type="entry name" value="Bromo_AAA"/>
    <property type="match status" value="1"/>
</dbReference>
<evidence type="ECO:0000256" key="1">
    <source>
        <dbReference type="ARBA" id="ARBA00004123"/>
    </source>
</evidence>
<dbReference type="PRINTS" id="PR00503">
    <property type="entry name" value="BROMODOMAIN"/>
</dbReference>
<dbReference type="EMBL" id="JAODUP010000657">
    <property type="protein sequence ID" value="KAK2145796.1"/>
    <property type="molecule type" value="Genomic_DNA"/>
</dbReference>
<feature type="region of interest" description="Disordered" evidence="18">
    <location>
        <begin position="61"/>
        <end position="82"/>
    </location>
</feature>
<comment type="caution">
    <text evidence="20">The sequence shown here is derived from an EMBL/GenBank/DDBJ whole genome shotgun (WGS) entry which is preliminary data.</text>
</comment>
<evidence type="ECO:0000256" key="17">
    <source>
        <dbReference type="PROSITE-ProRule" id="PRU00035"/>
    </source>
</evidence>
<comment type="subcellular location">
    <subcellularLocation>
        <location evidence="1">Nucleus</location>
    </subcellularLocation>
</comment>
<feature type="compositionally biased region" description="Acidic residues" evidence="18">
    <location>
        <begin position="195"/>
        <end position="204"/>
    </location>
</feature>
<dbReference type="GO" id="GO:0005654">
    <property type="term" value="C:nucleoplasm"/>
    <property type="evidence" value="ECO:0007669"/>
    <property type="project" value="UniProtKB-ARBA"/>
</dbReference>
<evidence type="ECO:0000256" key="5">
    <source>
        <dbReference type="ARBA" id="ARBA00022741"/>
    </source>
</evidence>
<dbReference type="FunFam" id="3.40.50.300:FF:000061">
    <property type="entry name" value="ATPase family, AAA domain-containing 2"/>
    <property type="match status" value="1"/>
</dbReference>
<feature type="compositionally biased region" description="Basic and acidic residues" evidence="18">
    <location>
        <begin position="1334"/>
        <end position="1344"/>
    </location>
</feature>
<keyword evidence="14" id="KW-0539">Nucleus</keyword>
<dbReference type="PROSITE" id="PS50014">
    <property type="entry name" value="BROMODOMAIN_2"/>
    <property type="match status" value="1"/>
</dbReference>
<dbReference type="FunFam" id="1.20.920.10:FF:000021">
    <property type="entry name" value="ATPase family AAA domain-containing protein 2"/>
    <property type="match status" value="1"/>
</dbReference>
<keyword evidence="3" id="KW-1017">Isopeptide bond</keyword>
<feature type="compositionally biased region" description="Basic and acidic residues" evidence="18">
    <location>
        <begin position="1173"/>
        <end position="1214"/>
    </location>
</feature>
<dbReference type="InterPro" id="IPR027417">
    <property type="entry name" value="P-loop_NTPase"/>
</dbReference>
<evidence type="ECO:0000256" key="15">
    <source>
        <dbReference type="ARBA" id="ARBA00049360"/>
    </source>
</evidence>
<dbReference type="Pfam" id="PF00439">
    <property type="entry name" value="Bromodomain"/>
    <property type="match status" value="1"/>
</dbReference>
<keyword evidence="4" id="KW-0597">Phosphoprotein</keyword>
<dbReference type="GO" id="GO:0016887">
    <property type="term" value="F:ATP hydrolysis activity"/>
    <property type="evidence" value="ECO:0007669"/>
    <property type="project" value="InterPro"/>
</dbReference>
<evidence type="ECO:0000256" key="4">
    <source>
        <dbReference type="ARBA" id="ARBA00022553"/>
    </source>
</evidence>
<proteinExistence type="inferred from homology"/>
<dbReference type="GO" id="GO:0006337">
    <property type="term" value="P:nucleosome disassembly"/>
    <property type="evidence" value="ECO:0007669"/>
    <property type="project" value="TreeGrafter"/>
</dbReference>
<organism evidence="20 21">
    <name type="scientific">Paralvinella palmiformis</name>
    <dbReference type="NCBI Taxonomy" id="53620"/>
    <lineage>
        <taxon>Eukaryota</taxon>
        <taxon>Metazoa</taxon>
        <taxon>Spiralia</taxon>
        <taxon>Lophotrochozoa</taxon>
        <taxon>Annelida</taxon>
        <taxon>Polychaeta</taxon>
        <taxon>Sedentaria</taxon>
        <taxon>Canalipalpata</taxon>
        <taxon>Terebellida</taxon>
        <taxon>Terebelliformia</taxon>
        <taxon>Alvinellidae</taxon>
        <taxon>Paralvinella</taxon>
    </lineage>
</organism>
<dbReference type="SUPFAM" id="SSF47370">
    <property type="entry name" value="Bromodomain"/>
    <property type="match status" value="1"/>
</dbReference>
<sequence>MDLSVQVGFPKENNWDGCPKHMDVRFACRGYHGGSEGEYDDVLEQPHSLRRTRAAQRNISMFSGNTTDDETPPRAKRKHHREVQEREDHLRVSGRLMRRHCRSQSNYLGEKIVGEVSCRRSTRQRKLMYDTFNQSLIDKQISYYAPDDESCEEIEKPRKRRCREVELQPDDQNIDMYTRVKCERRLGVKRNMYVQDDDDKEQEETAISGCSDEADEEEEEEETEEEQNNSRQYFLREHKPRTKMYEAPIEPKRSRPTNIFRDTTPPRKSRGRPVTYSSPARRQNYRKRRKAAFHVSSSTSSSSASDNDVSDEERFERRKAKSMAKSRSRCLPMNINPEDVTTGFLKDRVKIGSSLADVDPMSLDRNVTFESVGGLGKHVRALKEMVVFPLLYPEVFERFKITPPRGVLFYGPPGTGKTLVARALANECSSGERRVAFFMRKGADCLSKWVGESERQLRLLFDQAYQMRPSIIFFDEIDGLAPVRSSRQDQIHSSIVSTLLALMDGLDNRGEIVVIGATNRIDSIDPALRRPGRFDREFAFPLPSVQARVQILKIHTRDWKPKLSDDFIEQLAEKCAGYCGADLKALCTEACLHALRRRYPQIYHSQDKLLLDVDSITVATVDFQKAMQVIVPTAQRTLTTPASSLSHAIRPLLHNTLNQALELLRRSFPVALAQNTAVDTPGVSIDDDDELVTDEEDGVDIFDHSNKNNMKKHLDMNNPRTVYFDLIRSACHHPATHRPRLLLAGEAGQGQTTHLAPSIIHHMERLPVHVLDLPALYAVSARTPEESCAQIFREAKRTCPSIIYLPHIGQWWDVIGDTTRATFLTLLQDLDPTSPLLFLATNDEDYNFLPEVLRKLFSLSSSEVILMKNPTELERRGFFKDLLHGQAIKPPPTRKQSARRALEELPKAPPPQPRHLTPKELKKLQMQEEATLRELRLFLRDVLNKLGRDRKFSIFTKPVDEEEVPDYYDVILSPMDLSTMMHKVDLHQYETAKDFMDDVELIVSNCLEYNPDKDPADRAIRHRACTLKDTAQAILAAELDEEFDKLCEEIKEARKRRGEKATATVPSYYFTKPLGKGMKTLMKTSSQEEGDDNGDVCNKSVKSTLSGDVFEDKENIRRDMVPKIRMVVKKVALKKNMNKSHTKSPWCRSGKRRYKKVVMYVDEFGNEIPPESLAEKKETDGEKREIGDVPDSEKSGGIEKAEEPQCQDEERNSSEDDCEAAEVQKDTKVQCCCRGSRSPRRKHSPGSPRTSRRLPRCEQLPVGSNERCNKTVSIGLKEDDKPKQAEDVSVSTSRQQREKSLSPDVSSRTRRKRSFSGSHSEPEPMEFKTSTPDLKGDAKSKDMPRSPQNSNIGEQNKTREASIGDKEDDKLTLVPHVQIHCMTRQRAVEILDQSVRAVTVDQKRLHQLLDKTVAKTEGCNIEELEKIYSIMSQCIYRHRLNHDKTRLLHDLEEIIDRVK</sequence>
<dbReference type="GO" id="GO:0005524">
    <property type="term" value="F:ATP binding"/>
    <property type="evidence" value="ECO:0007669"/>
    <property type="project" value="UniProtKB-KW"/>
</dbReference>
<evidence type="ECO:0000256" key="12">
    <source>
        <dbReference type="ARBA" id="ARBA00023159"/>
    </source>
</evidence>
<feature type="region of interest" description="Disordered" evidence="18">
    <location>
        <begin position="1171"/>
        <end position="1369"/>
    </location>
</feature>
<dbReference type="InterPro" id="IPR001487">
    <property type="entry name" value="Bromodomain"/>
</dbReference>
<evidence type="ECO:0000256" key="6">
    <source>
        <dbReference type="ARBA" id="ARBA00022801"/>
    </source>
</evidence>
<dbReference type="Gene3D" id="1.20.920.10">
    <property type="entry name" value="Bromodomain-like"/>
    <property type="match status" value="1"/>
</dbReference>
<evidence type="ECO:0000256" key="2">
    <source>
        <dbReference type="ARBA" id="ARBA00006914"/>
    </source>
</evidence>
<feature type="compositionally biased region" description="Basic residues" evidence="18">
    <location>
        <begin position="317"/>
        <end position="327"/>
    </location>
</feature>
<evidence type="ECO:0000256" key="16">
    <source>
        <dbReference type="ARBA" id="ARBA00071858"/>
    </source>
</evidence>
<dbReference type="Pfam" id="PF00004">
    <property type="entry name" value="AAA"/>
    <property type="match status" value="1"/>
</dbReference>
<keyword evidence="12" id="KW-0010">Activator</keyword>
<comment type="similarity">
    <text evidence="2">Belongs to the AAA ATPase family.</text>
</comment>
<keyword evidence="8" id="KW-0832">Ubl conjugation</keyword>
<evidence type="ECO:0000259" key="19">
    <source>
        <dbReference type="PROSITE" id="PS50014"/>
    </source>
</evidence>
<dbReference type="FunFam" id="1.10.8.60:FF:000016">
    <property type="entry name" value="ATPase family AAA domain-containing protein 2B"/>
    <property type="match status" value="1"/>
</dbReference>
<protein>
    <recommendedName>
        <fullName evidence="16">ATPase family AAA domain-containing protein 2</fullName>
    </recommendedName>
</protein>
<evidence type="ECO:0000313" key="20">
    <source>
        <dbReference type="EMBL" id="KAK2145796.1"/>
    </source>
</evidence>
<keyword evidence="13" id="KW-0804">Transcription</keyword>
<dbReference type="Gene3D" id="3.40.50.300">
    <property type="entry name" value="P-loop containing nucleotide triphosphate hydrolases"/>
    <property type="match status" value="2"/>
</dbReference>
<gene>
    <name evidence="20" type="ORF">LSH36_657g02044</name>
</gene>
<evidence type="ECO:0000313" key="21">
    <source>
        <dbReference type="Proteomes" id="UP001208570"/>
    </source>
</evidence>
<evidence type="ECO:0000256" key="7">
    <source>
        <dbReference type="ARBA" id="ARBA00022840"/>
    </source>
</evidence>
<name>A0AAD9MVW8_9ANNE</name>
<reference evidence="20" key="1">
    <citation type="journal article" date="2023" name="Mol. Biol. Evol.">
        <title>Third-Generation Sequencing Reveals the Adaptive Role of the Epigenome in Three Deep-Sea Polychaetes.</title>
        <authorList>
            <person name="Perez M."/>
            <person name="Aroh O."/>
            <person name="Sun Y."/>
            <person name="Lan Y."/>
            <person name="Juniper S.K."/>
            <person name="Young C.R."/>
            <person name="Angers B."/>
            <person name="Qian P.Y."/>
        </authorList>
    </citation>
    <scope>NUCLEOTIDE SEQUENCE</scope>
    <source>
        <strain evidence="20">P08H-3</strain>
    </source>
</reference>
<dbReference type="Proteomes" id="UP001208570">
    <property type="component" value="Unassembled WGS sequence"/>
</dbReference>
<evidence type="ECO:0000256" key="11">
    <source>
        <dbReference type="ARBA" id="ARBA00023117"/>
    </source>
</evidence>
<evidence type="ECO:0000256" key="3">
    <source>
        <dbReference type="ARBA" id="ARBA00022499"/>
    </source>
</evidence>
<dbReference type="PROSITE" id="PS00633">
    <property type="entry name" value="BROMODOMAIN_1"/>
    <property type="match status" value="1"/>
</dbReference>
<evidence type="ECO:0000256" key="18">
    <source>
        <dbReference type="SAM" id="MobiDB-lite"/>
    </source>
</evidence>
<keyword evidence="10" id="KW-0175">Coiled coil</keyword>
<dbReference type="InterPro" id="IPR003593">
    <property type="entry name" value="AAA+_ATPase"/>
</dbReference>
<feature type="compositionally biased region" description="Basic and acidic residues" evidence="18">
    <location>
        <begin position="1276"/>
        <end position="1286"/>
    </location>
</feature>
<keyword evidence="6" id="KW-0378">Hydrolase</keyword>
<dbReference type="Gene3D" id="1.10.8.60">
    <property type="match status" value="1"/>
</dbReference>
<dbReference type="InterPro" id="IPR003960">
    <property type="entry name" value="ATPase_AAA_CS"/>
</dbReference>
<dbReference type="PROSITE" id="PS00674">
    <property type="entry name" value="AAA"/>
    <property type="match status" value="1"/>
</dbReference>
<evidence type="ECO:0000256" key="8">
    <source>
        <dbReference type="ARBA" id="ARBA00022843"/>
    </source>
</evidence>
<dbReference type="InterPro" id="IPR018359">
    <property type="entry name" value="Bromodomain_CS"/>
</dbReference>
<dbReference type="InterPro" id="IPR003959">
    <property type="entry name" value="ATPase_AAA_core"/>
</dbReference>
<feature type="domain" description="Bromo" evidence="19">
    <location>
        <begin position="947"/>
        <end position="1017"/>
    </location>
</feature>
<dbReference type="SUPFAM" id="SSF52540">
    <property type="entry name" value="P-loop containing nucleoside triphosphate hydrolases"/>
    <property type="match status" value="2"/>
</dbReference>
<keyword evidence="11 17" id="KW-0103">Bromodomain</keyword>
<feature type="compositionally biased region" description="Low complexity" evidence="18">
    <location>
        <begin position="296"/>
        <end position="307"/>
    </location>
</feature>
<feature type="compositionally biased region" description="Polar residues" evidence="18">
    <location>
        <begin position="1346"/>
        <end position="1355"/>
    </location>
</feature>
<dbReference type="InterPro" id="IPR041569">
    <property type="entry name" value="AAA_lid_3"/>
</dbReference>
<accession>A0AAD9MVW8</accession>
<feature type="region of interest" description="Disordered" evidence="18">
    <location>
        <begin position="889"/>
        <end position="916"/>
    </location>
</feature>